<evidence type="ECO:0000313" key="7">
    <source>
        <dbReference type="EMBL" id="MBL1101998.1"/>
    </source>
</evidence>
<dbReference type="PANTHER" id="PTHR19848">
    <property type="entry name" value="WD40 REPEAT PROTEIN"/>
    <property type="match status" value="1"/>
</dbReference>
<feature type="repeat" description="WD" evidence="3">
    <location>
        <begin position="1292"/>
        <end position="1333"/>
    </location>
</feature>
<feature type="repeat" description="WD" evidence="3">
    <location>
        <begin position="858"/>
        <end position="899"/>
    </location>
</feature>
<dbReference type="Gene3D" id="2.130.10.10">
    <property type="entry name" value="YVTN repeat-like/Quinoprotein amine dehydrogenase"/>
    <property type="match status" value="5"/>
</dbReference>
<feature type="compositionally biased region" description="Gly residues" evidence="4">
    <location>
        <begin position="14"/>
        <end position="23"/>
    </location>
</feature>
<feature type="repeat" description="WD" evidence="3">
    <location>
        <begin position="1228"/>
        <end position="1246"/>
    </location>
</feature>
<dbReference type="CDD" id="cd00200">
    <property type="entry name" value="WD40"/>
    <property type="match status" value="2"/>
</dbReference>
<evidence type="ECO:0000256" key="3">
    <source>
        <dbReference type="PROSITE-ProRule" id="PRU00221"/>
    </source>
</evidence>
<dbReference type="SUPFAM" id="SSF50494">
    <property type="entry name" value="Trypsin-like serine proteases"/>
    <property type="match status" value="1"/>
</dbReference>
<evidence type="ECO:0000259" key="6">
    <source>
        <dbReference type="Pfam" id="PF23414"/>
    </source>
</evidence>
<dbReference type="SMART" id="SM00320">
    <property type="entry name" value="WD40"/>
    <property type="match status" value="14"/>
</dbReference>
<sequence length="1409" mass="148616">MKDSERPPLDTGSGSEGRTGSGPRGRAFPTAVAQIFGDDGGVAGAGFLVGEGILATCAHVVAAAGHGPESRVEVGFPQLPEASRVAGSVVAEQWRAPEGEDIAFVQLESIPAGAHELPLGSSAGGRGHRVASFGFPSQAPQGGHFGYGTAGNLLQGPDGVGPLLQLTGANDLTTGFSGGPVVDEVTGLVIGMVTSITSPDSHLKGLGIAYCTPMEVLRQVRPQLTECQVRPYQGLEPFTEEHAEWFHGRDAAVESVLAALGGQQRLLLVLGPSGAGKSSLVQAGLLPALAAGRLPGSDRWLPLVARPGTDINAELQQAGLPGAEADGLLAAAERRLSRAPDHDRLLVILDQFEELLTQQSPEAHNSSADRCTAAAEQLLALCDGTVSTTVMLVMRDDFYSRLAALAPKLLTAAGPGVVNVPATLSVPELQAIITQPVLRAGARMEDGLPERIITDVLAAAPDQQAPVTLLPPLELALSQMWERRTDGWLTHQAYQRIGGVTGSLATWCNTALDQLPIDQRPTARRILTALVRPADEAHAIPATRQQVLLDRLRDLARDPAPETVQADAVFDDVLAALTRHRIITTGTTPQPGGAAGEPAAELIHDALIRDWSDLRTWVAQDRRFQVWLHRAAEQAARHHDSGRPDDLLSGTALAEGAEWARQRPLPADVEMFLSASQQHQQAAVRRTRRINTVLASMLILALVATGAALWQRQEAVTAQHQAQSRELASQSTTLLKTNPDLASLLAVHAYQTHPTKEATASIYAAAALPLKRRLTGHSGTVESLAFSPDGHALVSADDHARVRVRDVATGRTRATFTGQARGVASVTISPDGRTVASGGEDGTVRVWDVATGKLRATFTGPAQDVMSVALSPDGRTLATGSYDETVRVWDAATGKTRATFTGHTDSVMSVAFSPDGRTLATGSYDGTVRVWDAATGKTRATFTGHTSAVGPVAFSPDGRTVASAEDGTVRVWDAATGKTRATFTGHTGSVESVAFSPDGRTLASSDDDARVRVWDVAAGKTRTTSKSRATFTGHTSGVEPVTFSPDGRTLATGDRSGTVRLWDVAAGKPRTTFTGHTGSVARVAFSPDGHTLATGSYDETVRVWDVATGKTRVTLAGHSFEVGSVAFSPDGRTVTTSDDEIVRVWDVATGKTHMIRPTGDMLRTVLSPDGRTGASLSKKNVVRVWEVATGKTLTTLPRHNQSAGALAISPDGRTVASAGRSQSLHLTSEDRTVRVWDVATGKTRATLTGPPGHTHGVSKVAFSPDGRSVAVGDREGTVRVRDVATGKTRVTLAGRNYGVKSLAFSPDGHTLATGSDDGMVRVWDVATGMTRVTLTGHTGSVESVAFSPDGHTLATGHEDETVRLWDVTLPGPTEAIRKVCRAVHRDLTRNERSEYLQDQSPRRVCAPAT</sequence>
<dbReference type="InterPro" id="IPR020472">
    <property type="entry name" value="WD40_PAC1"/>
</dbReference>
<dbReference type="InterPro" id="IPR049052">
    <property type="entry name" value="nSTAND1"/>
</dbReference>
<feature type="repeat" description="WD" evidence="3">
    <location>
        <begin position="1115"/>
        <end position="1155"/>
    </location>
</feature>
<dbReference type="SUPFAM" id="SSF50978">
    <property type="entry name" value="WD40 repeat-like"/>
    <property type="match status" value="3"/>
</dbReference>
<evidence type="ECO:0000256" key="4">
    <source>
        <dbReference type="SAM" id="MobiDB-lite"/>
    </source>
</evidence>
<dbReference type="PRINTS" id="PR00320">
    <property type="entry name" value="GPROTEINBRPT"/>
</dbReference>
<dbReference type="PROSITE" id="PS50294">
    <property type="entry name" value="WD_REPEATS_REGION"/>
    <property type="match status" value="12"/>
</dbReference>
<dbReference type="SMART" id="SM00564">
    <property type="entry name" value="PQQ"/>
    <property type="match status" value="10"/>
</dbReference>
<dbReference type="InterPro" id="IPR055442">
    <property type="entry name" value="Beta-prop_EML-like_2nd"/>
</dbReference>
<evidence type="ECO:0000259" key="5">
    <source>
        <dbReference type="Pfam" id="PF20703"/>
    </source>
</evidence>
<dbReference type="InterPro" id="IPR027417">
    <property type="entry name" value="P-loop_NTPase"/>
</dbReference>
<dbReference type="InterPro" id="IPR001680">
    <property type="entry name" value="WD40_rpt"/>
</dbReference>
<feature type="repeat" description="WD" evidence="3">
    <location>
        <begin position="774"/>
        <end position="815"/>
    </location>
</feature>
<accession>A0ABS1NPQ4</accession>
<feature type="repeat" description="WD" evidence="3">
    <location>
        <begin position="983"/>
        <end position="1024"/>
    </location>
</feature>
<keyword evidence="8" id="KW-1185">Reference proteome</keyword>
<dbReference type="PANTHER" id="PTHR19848:SF8">
    <property type="entry name" value="F-BOX AND WD REPEAT DOMAIN CONTAINING 7"/>
    <property type="match status" value="1"/>
</dbReference>
<dbReference type="SUPFAM" id="SSF52540">
    <property type="entry name" value="P-loop containing nucleoside triphosphate hydrolases"/>
    <property type="match status" value="1"/>
</dbReference>
<dbReference type="Pfam" id="PF00400">
    <property type="entry name" value="WD40"/>
    <property type="match status" value="8"/>
</dbReference>
<dbReference type="Pfam" id="PF20703">
    <property type="entry name" value="nSTAND1"/>
    <property type="match status" value="1"/>
</dbReference>
<feature type="repeat" description="WD" evidence="3">
    <location>
        <begin position="1031"/>
        <end position="1072"/>
    </location>
</feature>
<feature type="domain" description="EML-like second beta-propeller" evidence="6">
    <location>
        <begin position="867"/>
        <end position="1027"/>
    </location>
</feature>
<proteinExistence type="predicted"/>
<feature type="region of interest" description="Disordered" evidence="4">
    <location>
        <begin position="1"/>
        <end position="26"/>
    </location>
</feature>
<dbReference type="PROSITE" id="PS50082">
    <property type="entry name" value="WD_REPEATS_2"/>
    <property type="match status" value="13"/>
</dbReference>
<dbReference type="InterPro" id="IPR036322">
    <property type="entry name" value="WD40_repeat_dom_sf"/>
</dbReference>
<feature type="repeat" description="WD" evidence="3">
    <location>
        <begin position="816"/>
        <end position="857"/>
    </location>
</feature>
<dbReference type="Pfam" id="PF23414">
    <property type="entry name" value="Beta-prop_EML_2"/>
    <property type="match status" value="1"/>
</dbReference>
<dbReference type="InterPro" id="IPR015943">
    <property type="entry name" value="WD40/YVTN_repeat-like_dom_sf"/>
</dbReference>
<dbReference type="InterPro" id="IPR019775">
    <property type="entry name" value="WD40_repeat_CS"/>
</dbReference>
<evidence type="ECO:0000256" key="1">
    <source>
        <dbReference type="ARBA" id="ARBA00022574"/>
    </source>
</evidence>
<dbReference type="PROSITE" id="PS00678">
    <property type="entry name" value="WD_REPEATS_1"/>
    <property type="match status" value="9"/>
</dbReference>
<reference evidence="7 8" key="1">
    <citation type="submission" date="2021-01" db="EMBL/GenBank/DDBJ databases">
        <title>WGS of actinomycetes isolated from Thailand.</title>
        <authorList>
            <person name="Thawai C."/>
        </authorList>
    </citation>
    <scope>NUCLEOTIDE SEQUENCE [LARGE SCALE GENOMIC DNA]</scope>
    <source>
        <strain evidence="7 8">CA1R205</strain>
    </source>
</reference>
<dbReference type="Pfam" id="PF13365">
    <property type="entry name" value="Trypsin_2"/>
    <property type="match status" value="1"/>
</dbReference>
<feature type="repeat" description="WD" evidence="3">
    <location>
        <begin position="1073"/>
        <end position="1114"/>
    </location>
</feature>
<keyword evidence="1 3" id="KW-0853">WD repeat</keyword>
<feature type="repeat" description="WD" evidence="3">
    <location>
        <begin position="1250"/>
        <end position="1291"/>
    </location>
</feature>
<dbReference type="Gene3D" id="2.40.10.120">
    <property type="match status" value="1"/>
</dbReference>
<organism evidence="7 8">
    <name type="scientific">Streptomyces coffeae</name>
    <dbReference type="NCBI Taxonomy" id="621382"/>
    <lineage>
        <taxon>Bacteria</taxon>
        <taxon>Bacillati</taxon>
        <taxon>Actinomycetota</taxon>
        <taxon>Actinomycetes</taxon>
        <taxon>Kitasatosporales</taxon>
        <taxon>Streptomycetaceae</taxon>
        <taxon>Streptomyces</taxon>
    </lineage>
</organism>
<dbReference type="InterPro" id="IPR018391">
    <property type="entry name" value="PQQ_b-propeller_rpt"/>
</dbReference>
<protein>
    <submittedName>
        <fullName evidence="7">Uncharacterized protein</fullName>
    </submittedName>
</protein>
<feature type="repeat" description="WD" evidence="3">
    <location>
        <begin position="900"/>
        <end position="941"/>
    </location>
</feature>
<feature type="domain" description="Novel STAND NTPase 1" evidence="5">
    <location>
        <begin position="231"/>
        <end position="645"/>
    </location>
</feature>
<keyword evidence="2" id="KW-0677">Repeat</keyword>
<evidence type="ECO:0000256" key="2">
    <source>
        <dbReference type="ARBA" id="ARBA00022737"/>
    </source>
</evidence>
<evidence type="ECO:0000313" key="8">
    <source>
        <dbReference type="Proteomes" id="UP000634229"/>
    </source>
</evidence>
<comment type="caution">
    <text evidence="7">The sequence shown here is derived from an EMBL/GenBank/DDBJ whole genome shotgun (WGS) entry which is preliminary data.</text>
</comment>
<name>A0ABS1NPQ4_9ACTN</name>
<feature type="repeat" description="WD" evidence="3">
    <location>
        <begin position="942"/>
        <end position="982"/>
    </location>
</feature>
<dbReference type="Gene3D" id="3.40.50.300">
    <property type="entry name" value="P-loop containing nucleotide triphosphate hydrolases"/>
    <property type="match status" value="1"/>
</dbReference>
<gene>
    <name evidence="7" type="ORF">JK363_36275</name>
</gene>
<dbReference type="Proteomes" id="UP000634229">
    <property type="component" value="Unassembled WGS sequence"/>
</dbReference>
<feature type="repeat" description="WD" evidence="3">
    <location>
        <begin position="1334"/>
        <end position="1367"/>
    </location>
</feature>
<dbReference type="InterPro" id="IPR009003">
    <property type="entry name" value="Peptidase_S1_PA"/>
</dbReference>
<dbReference type="EMBL" id="JAERRF010000036">
    <property type="protein sequence ID" value="MBL1101998.1"/>
    <property type="molecule type" value="Genomic_DNA"/>
</dbReference>